<dbReference type="Gene3D" id="1.10.443.10">
    <property type="entry name" value="Intergrase catalytic core"/>
    <property type="match status" value="1"/>
</dbReference>
<comment type="subunit">
    <text evidence="11">Forms a cyclic heterotetrameric complex composed of two molecules of XerC and two molecules of XerD.</text>
</comment>
<dbReference type="Pfam" id="PF00589">
    <property type="entry name" value="Phage_integrase"/>
    <property type="match status" value="1"/>
</dbReference>
<dbReference type="NCBIfam" id="NF001399">
    <property type="entry name" value="PRK00283.1"/>
    <property type="match status" value="1"/>
</dbReference>
<reference evidence="14 15" key="1">
    <citation type="journal article" date="2008" name="Int. J. Syst. Evol. Microbiol.">
        <title>Neptunomonas japonica sp. nov., an Osedax japonicus symbiont-like bacterium isolated from sediment adjacent to sperm whale carcasses off Kagoshima, Japan.</title>
        <authorList>
            <person name="Miyazaki M."/>
            <person name="Nogi Y."/>
            <person name="Fujiwara Y."/>
            <person name="Kawato M."/>
            <person name="Kubokawa K."/>
            <person name="Horikoshi K."/>
        </authorList>
    </citation>
    <scope>NUCLEOTIDE SEQUENCE [LARGE SCALE GENOMIC DNA]</scope>
    <source>
        <strain evidence="14 15">JAMM 1380</strain>
    </source>
</reference>
<comment type="function">
    <text evidence="11">Site-specific tyrosine recombinase, which acts by catalyzing the cutting and rejoining of the recombining DNA molecules. The XerC-XerD complex is essential to convert dimers of the bacterial chromosome into monomers to permit their segregation at cell division. It also contributes to the segregational stability of plasmids.</text>
</comment>
<feature type="domain" description="Tyr recombinase" evidence="12">
    <location>
        <begin position="125"/>
        <end position="308"/>
    </location>
</feature>
<dbReference type="Proteomes" id="UP000595332">
    <property type="component" value="Chromosome"/>
</dbReference>
<dbReference type="InterPro" id="IPR004107">
    <property type="entry name" value="Integrase_SAM-like_N"/>
</dbReference>
<dbReference type="HAMAP" id="MF_01807">
    <property type="entry name" value="Recomb_XerD"/>
    <property type="match status" value="1"/>
</dbReference>
<dbReference type="Pfam" id="PF02899">
    <property type="entry name" value="Phage_int_SAM_1"/>
    <property type="match status" value="1"/>
</dbReference>
<sequence>MSLELAGGDKRFTSRVPHSEDVELIRQFIDAMWLEEGLSKNTQSSYQRDLSIFACWLNDLNGRLAGVDALIVRKYLLWRVEQQLSPSSTSRFLSSARRFFRYLLREAFINEDPMLLIALPKKGRSLPKTLSEADVECILNSPDVDSVLGLRDRAMLETLYASGLRVSELISLELGQINLELGVIRVVGKGAKERLVPLGDEAVRWIKEFLHCARDELLQDTTDEMLFPSLRGRIMTRQTFWYRIKRYAQESGVDKAISPHVLRHAFATHLLNHGADLRVVQMMLGHSDLSSTQIYTHVAQQRLQSLHQQHHPRG</sequence>
<dbReference type="InterPro" id="IPR050090">
    <property type="entry name" value="Tyrosine_recombinase_XerCD"/>
</dbReference>
<keyword evidence="4 11" id="KW-0963">Cytoplasm</keyword>
<keyword evidence="15" id="KW-1185">Reference proteome</keyword>
<dbReference type="GO" id="GO:0003677">
    <property type="term" value="F:DNA binding"/>
    <property type="evidence" value="ECO:0007669"/>
    <property type="project" value="UniProtKB-UniRule"/>
</dbReference>
<proteinExistence type="inferred from homology"/>
<evidence type="ECO:0000256" key="10">
    <source>
        <dbReference type="ARBA" id="ARBA00023306"/>
    </source>
</evidence>
<feature type="domain" description="Core-binding (CB)" evidence="13">
    <location>
        <begin position="19"/>
        <end position="104"/>
    </location>
</feature>
<dbReference type="InterPro" id="IPR002104">
    <property type="entry name" value="Integrase_catalytic"/>
</dbReference>
<keyword evidence="7 11" id="KW-0229">DNA integration</keyword>
<dbReference type="KEGG" id="njp:NEJAP_0483"/>
<keyword evidence="9 11" id="KW-0233">DNA recombination</keyword>
<keyword evidence="8 11" id="KW-0238">DNA-binding</keyword>
<evidence type="ECO:0000256" key="5">
    <source>
        <dbReference type="ARBA" id="ARBA00022618"/>
    </source>
</evidence>
<evidence type="ECO:0000259" key="12">
    <source>
        <dbReference type="PROSITE" id="PS51898"/>
    </source>
</evidence>
<dbReference type="SUPFAM" id="SSF56349">
    <property type="entry name" value="DNA breaking-rejoining enzymes"/>
    <property type="match status" value="1"/>
</dbReference>
<dbReference type="RefSeq" id="WP_268927824.1">
    <property type="nucleotide sequence ID" value="NZ_AP014546.1"/>
</dbReference>
<evidence type="ECO:0000313" key="14">
    <source>
        <dbReference type="EMBL" id="BBB28440.1"/>
    </source>
</evidence>
<dbReference type="PROSITE" id="PS51900">
    <property type="entry name" value="CB"/>
    <property type="match status" value="1"/>
</dbReference>
<keyword evidence="5 11" id="KW-0132">Cell division</keyword>
<feature type="active site" evidence="11">
    <location>
        <position position="263"/>
    </location>
</feature>
<evidence type="ECO:0000256" key="11">
    <source>
        <dbReference type="HAMAP-Rule" id="MF_01807"/>
    </source>
</evidence>
<dbReference type="InterPro" id="IPR011932">
    <property type="entry name" value="Recomb_XerD"/>
</dbReference>
<dbReference type="PANTHER" id="PTHR30349:SF90">
    <property type="entry name" value="TYROSINE RECOMBINASE XERD"/>
    <property type="match status" value="1"/>
</dbReference>
<accession>A0A7R6SV76</accession>
<dbReference type="PROSITE" id="PS51898">
    <property type="entry name" value="TYR_RECOMBINASE"/>
    <property type="match status" value="1"/>
</dbReference>
<comment type="similarity">
    <text evidence="2 11">Belongs to the 'phage' integrase family. XerD subfamily.</text>
</comment>
<feature type="active site" description="O-(3'-phospho-DNA)-tyrosine intermediate" evidence="11">
    <location>
        <position position="295"/>
    </location>
</feature>
<dbReference type="GO" id="GO:0007059">
    <property type="term" value="P:chromosome segregation"/>
    <property type="evidence" value="ECO:0007669"/>
    <property type="project" value="UniProtKB-UniRule"/>
</dbReference>
<evidence type="ECO:0000256" key="2">
    <source>
        <dbReference type="ARBA" id="ARBA00010450"/>
    </source>
</evidence>
<dbReference type="InterPro" id="IPR023009">
    <property type="entry name" value="Tyrosine_recombinase_XerC/XerD"/>
</dbReference>
<gene>
    <name evidence="11" type="primary">xerD</name>
    <name evidence="14" type="ORF">NEJAP_0483</name>
</gene>
<dbReference type="GO" id="GO:0051301">
    <property type="term" value="P:cell division"/>
    <property type="evidence" value="ECO:0007669"/>
    <property type="project" value="UniProtKB-KW"/>
</dbReference>
<keyword evidence="6 11" id="KW-0159">Chromosome partition</keyword>
<evidence type="ECO:0000313" key="15">
    <source>
        <dbReference type="Proteomes" id="UP000595332"/>
    </source>
</evidence>
<feature type="active site" evidence="11">
    <location>
        <position position="286"/>
    </location>
</feature>
<dbReference type="CDD" id="cd00798">
    <property type="entry name" value="INT_XerDC_C"/>
    <property type="match status" value="1"/>
</dbReference>
<dbReference type="GO" id="GO:0006313">
    <property type="term" value="P:DNA transposition"/>
    <property type="evidence" value="ECO:0007669"/>
    <property type="project" value="UniProtKB-UniRule"/>
</dbReference>
<name>A0A7R6SV76_9GAMM</name>
<dbReference type="InterPro" id="IPR044068">
    <property type="entry name" value="CB"/>
</dbReference>
<evidence type="ECO:0000256" key="7">
    <source>
        <dbReference type="ARBA" id="ARBA00022908"/>
    </source>
</evidence>
<evidence type="ECO:0000256" key="1">
    <source>
        <dbReference type="ARBA" id="ARBA00004496"/>
    </source>
</evidence>
<evidence type="ECO:0000256" key="4">
    <source>
        <dbReference type="ARBA" id="ARBA00022490"/>
    </source>
</evidence>
<keyword evidence="10 11" id="KW-0131">Cell cycle</keyword>
<dbReference type="PANTHER" id="PTHR30349">
    <property type="entry name" value="PHAGE INTEGRASE-RELATED"/>
    <property type="match status" value="1"/>
</dbReference>
<evidence type="ECO:0000259" key="13">
    <source>
        <dbReference type="PROSITE" id="PS51900"/>
    </source>
</evidence>
<dbReference type="Gene3D" id="1.10.150.130">
    <property type="match status" value="1"/>
</dbReference>
<protein>
    <recommendedName>
        <fullName evidence="3 11">Tyrosine recombinase XerD</fullName>
    </recommendedName>
</protein>
<organism evidence="14 15">
    <name type="scientific">Neptunomonas japonica JAMM 1380</name>
    <dbReference type="NCBI Taxonomy" id="1441457"/>
    <lineage>
        <taxon>Bacteria</taxon>
        <taxon>Pseudomonadati</taxon>
        <taxon>Pseudomonadota</taxon>
        <taxon>Gammaproteobacteria</taxon>
        <taxon>Oceanospirillales</taxon>
        <taxon>Oceanospirillaceae</taxon>
        <taxon>Neptunomonas</taxon>
    </lineage>
</organism>
<evidence type="ECO:0000256" key="8">
    <source>
        <dbReference type="ARBA" id="ARBA00023125"/>
    </source>
</evidence>
<feature type="active site" evidence="11">
    <location>
        <position position="165"/>
    </location>
</feature>
<dbReference type="NCBIfam" id="TIGR02225">
    <property type="entry name" value="recomb_XerD"/>
    <property type="match status" value="1"/>
</dbReference>
<feature type="active site" evidence="11">
    <location>
        <position position="260"/>
    </location>
</feature>
<feature type="active site" evidence="11">
    <location>
        <position position="189"/>
    </location>
</feature>
<dbReference type="InterPro" id="IPR010998">
    <property type="entry name" value="Integrase_recombinase_N"/>
</dbReference>
<evidence type="ECO:0000256" key="9">
    <source>
        <dbReference type="ARBA" id="ARBA00023172"/>
    </source>
</evidence>
<evidence type="ECO:0000256" key="6">
    <source>
        <dbReference type="ARBA" id="ARBA00022829"/>
    </source>
</evidence>
<evidence type="ECO:0000256" key="3">
    <source>
        <dbReference type="ARBA" id="ARBA00015810"/>
    </source>
</evidence>
<dbReference type="GO" id="GO:0009037">
    <property type="term" value="F:tyrosine-based site-specific recombinase activity"/>
    <property type="evidence" value="ECO:0007669"/>
    <property type="project" value="UniProtKB-UniRule"/>
</dbReference>
<dbReference type="HAMAP" id="MF_01808">
    <property type="entry name" value="Recomb_XerC_XerD"/>
    <property type="match status" value="1"/>
</dbReference>
<comment type="subcellular location">
    <subcellularLocation>
        <location evidence="1 11">Cytoplasm</location>
    </subcellularLocation>
</comment>
<dbReference type="InterPro" id="IPR013762">
    <property type="entry name" value="Integrase-like_cat_sf"/>
</dbReference>
<dbReference type="EMBL" id="AP014546">
    <property type="protein sequence ID" value="BBB28440.1"/>
    <property type="molecule type" value="Genomic_DNA"/>
</dbReference>
<dbReference type="GO" id="GO:0005737">
    <property type="term" value="C:cytoplasm"/>
    <property type="evidence" value="ECO:0007669"/>
    <property type="project" value="UniProtKB-SubCell"/>
</dbReference>
<dbReference type="InterPro" id="IPR011010">
    <property type="entry name" value="DNA_brk_join_enz"/>
</dbReference>
<dbReference type="AlphaFoldDB" id="A0A7R6SV76"/>